<reference evidence="3" key="1">
    <citation type="submission" date="2012-12" db="EMBL/GenBank/DDBJ databases">
        <authorList>
            <person name="Hellsten U."/>
            <person name="Grimwood J."/>
            <person name="Chapman J.A."/>
            <person name="Shapiro H."/>
            <person name="Aerts A."/>
            <person name="Otillar R.P."/>
            <person name="Terry A.Y."/>
            <person name="Boore J.L."/>
            <person name="Simakov O."/>
            <person name="Marletaz F."/>
            <person name="Cho S.-J."/>
            <person name="Edsinger-Gonzales E."/>
            <person name="Havlak P."/>
            <person name="Kuo D.-H."/>
            <person name="Larsson T."/>
            <person name="Lv J."/>
            <person name="Arendt D."/>
            <person name="Savage R."/>
            <person name="Osoegawa K."/>
            <person name="de Jong P."/>
            <person name="Lindberg D.R."/>
            <person name="Seaver E.C."/>
            <person name="Weisblat D.A."/>
            <person name="Putnam N.H."/>
            <person name="Grigoriev I.V."/>
            <person name="Rokhsar D.S."/>
        </authorList>
    </citation>
    <scope>NUCLEOTIDE SEQUENCE</scope>
</reference>
<accession>T1FC87</accession>
<reference evidence="2" key="3">
    <citation type="submission" date="2015-06" db="UniProtKB">
        <authorList>
            <consortium name="EnsemblMetazoa"/>
        </authorList>
    </citation>
    <scope>IDENTIFICATION</scope>
</reference>
<gene>
    <name evidence="2" type="primary">20206436</name>
    <name evidence="1" type="ORF">HELRODRAFT_177776</name>
</gene>
<dbReference type="PANTHER" id="PTHR10725">
    <property type="entry name" value="THAP DOMAIN-CONTAINING PROTEIN 9"/>
    <property type="match status" value="1"/>
</dbReference>
<dbReference type="PANTHER" id="PTHR10725:SF74">
    <property type="entry name" value="ERAP1-LIKE C-TERMINAL DOMAIN-CONTAINING PROTEIN"/>
    <property type="match status" value="1"/>
</dbReference>
<dbReference type="EMBL" id="AMQM01006173">
    <property type="status" value="NOT_ANNOTATED_CDS"/>
    <property type="molecule type" value="Genomic_DNA"/>
</dbReference>
<proteinExistence type="predicted"/>
<organism evidence="2 3">
    <name type="scientific">Helobdella robusta</name>
    <name type="common">Californian leech</name>
    <dbReference type="NCBI Taxonomy" id="6412"/>
    <lineage>
        <taxon>Eukaryota</taxon>
        <taxon>Metazoa</taxon>
        <taxon>Spiralia</taxon>
        <taxon>Lophotrochozoa</taxon>
        <taxon>Annelida</taxon>
        <taxon>Clitellata</taxon>
        <taxon>Hirudinea</taxon>
        <taxon>Rhynchobdellida</taxon>
        <taxon>Glossiphoniidae</taxon>
        <taxon>Helobdella</taxon>
    </lineage>
</organism>
<dbReference type="EnsemblMetazoa" id="HelroT177776">
    <property type="protein sequence ID" value="HelroP177776"/>
    <property type="gene ID" value="HelroG177776"/>
</dbReference>
<dbReference type="HOGENOM" id="CLU_998460_0_0_1"/>
<dbReference type="CTD" id="20206436"/>
<dbReference type="OrthoDB" id="6223661at2759"/>
<dbReference type="EMBL" id="KB097304">
    <property type="protein sequence ID" value="ESN97717.1"/>
    <property type="molecule type" value="Genomic_DNA"/>
</dbReference>
<dbReference type="InParanoid" id="T1FC87"/>
<dbReference type="Proteomes" id="UP000015101">
    <property type="component" value="Unassembled WGS sequence"/>
</dbReference>
<reference evidence="1 3" key="2">
    <citation type="journal article" date="2013" name="Nature">
        <title>Insights into bilaterian evolution from three spiralian genomes.</title>
        <authorList>
            <person name="Simakov O."/>
            <person name="Marletaz F."/>
            <person name="Cho S.J."/>
            <person name="Edsinger-Gonzales E."/>
            <person name="Havlak P."/>
            <person name="Hellsten U."/>
            <person name="Kuo D.H."/>
            <person name="Larsson T."/>
            <person name="Lv J."/>
            <person name="Arendt D."/>
            <person name="Savage R."/>
            <person name="Osoegawa K."/>
            <person name="de Jong P."/>
            <person name="Grimwood J."/>
            <person name="Chapman J.A."/>
            <person name="Shapiro H."/>
            <person name="Aerts A."/>
            <person name="Otillar R.P."/>
            <person name="Terry A.Y."/>
            <person name="Boore J.L."/>
            <person name="Grigoriev I.V."/>
            <person name="Lindberg D.R."/>
            <person name="Seaver E.C."/>
            <person name="Weisblat D.A."/>
            <person name="Putnam N.H."/>
            <person name="Rokhsar D.S."/>
        </authorList>
    </citation>
    <scope>NUCLEOTIDE SEQUENCE</scope>
</reference>
<protein>
    <submittedName>
        <fullName evidence="1 2">Uncharacterized protein</fullName>
    </submittedName>
</protein>
<dbReference type="KEGG" id="hro:HELRODRAFT_177776"/>
<evidence type="ECO:0000313" key="1">
    <source>
        <dbReference type="EMBL" id="ESN97717.1"/>
    </source>
</evidence>
<keyword evidence="3" id="KW-1185">Reference proteome</keyword>
<dbReference type="RefSeq" id="XP_009024176.1">
    <property type="nucleotide sequence ID" value="XM_009025928.1"/>
</dbReference>
<dbReference type="AlphaFoldDB" id="T1FC87"/>
<evidence type="ECO:0000313" key="2">
    <source>
        <dbReference type="EnsemblMetazoa" id="HelroP177776"/>
    </source>
</evidence>
<name>T1FC87_HELRO</name>
<evidence type="ECO:0000313" key="3">
    <source>
        <dbReference type="Proteomes" id="UP000015101"/>
    </source>
</evidence>
<sequence length="279" mass="32531">MTFANRWVLRSALNFVSDGEIVRKRNREFQRKAPEKANADLAKGCLIRVKKKWSLNINMLVSEYAWFTFCCHQIFVHYVRSETRRPKISRMVNAQNTIRSTEGRVNINDNQLNKQNTNQCILDVYSFQTEYPSSSYTQLTAIIGAYYQFLFISLHTKRNIEKYAMLIQRKIFTKHVLENLAQPAHIPNQCTTSILTDRQPLFTSTVHQTTEPSWTHEKLYLSAEARKSIHCSSSCARKHRRKLNHDSNLPSITVELKATGSYILLFPFLLINIQLNISW</sequence>
<dbReference type="GeneID" id="20206436"/>